<dbReference type="OrthoDB" id="3204049at2759"/>
<sequence>MAFLSHSIPWHTLSSMFEYAECKNPGPQYPDVFVIAQKAQCKQVEHFLTSLQNDIREHSKIERARFRSPRQYRHQPRDWTDSFQIGRTETIAHHSGGAPYVQTLQEYNAELRQRISGKWGNNHLEDQQDSPGDRAAESTNSGPSASGVAQGLKFRPESFAHDEAWSAMAQDALWRNLPTGQDDQGWLKTRNVNDLLQFLCVDAATTTDLKRRTHLIDAIFLRIHRPTAEEYAPDGTQLPYPRGLIAEALAPMVERVSLAFVYVNILASMIAGNHAHPLLRETHQIARHPCNNPAKAFSPRIPRPAYMNTRSFCNMRAKVYEEHGAFVQDYLLSPMLAPHIGGQRPRFAYGLSSKDGSPPQEGDIFEDSVRLRDDVKSMWKVLISCDMFFRECGMQLDWEYMIKCALFTLFPENIGAPQLLGLRGPACYPYRYTSRGRAILEVPYPSKP</sequence>
<reference evidence="3" key="1">
    <citation type="submission" date="2020-01" db="EMBL/GenBank/DDBJ databases">
        <authorList>
            <consortium name="DOE Joint Genome Institute"/>
            <person name="Haridas S."/>
            <person name="Albert R."/>
            <person name="Binder M."/>
            <person name="Bloem J."/>
            <person name="Labutti K."/>
            <person name="Salamov A."/>
            <person name="Andreopoulos B."/>
            <person name="Baker S.E."/>
            <person name="Barry K."/>
            <person name="Bills G."/>
            <person name="Bluhm B.H."/>
            <person name="Cannon C."/>
            <person name="Castanera R."/>
            <person name="Culley D.E."/>
            <person name="Daum C."/>
            <person name="Ezra D."/>
            <person name="Gonzalez J.B."/>
            <person name="Henrissat B."/>
            <person name="Kuo A."/>
            <person name="Liang C."/>
            <person name="Lipzen A."/>
            <person name="Lutzoni F."/>
            <person name="Magnuson J."/>
            <person name="Mondo S."/>
            <person name="Nolan M."/>
            <person name="Ohm R."/>
            <person name="Pangilinan J."/>
            <person name="Park H.-J."/>
            <person name="Ramirez L."/>
            <person name="Alfaro M."/>
            <person name="Sun H."/>
            <person name="Tritt A."/>
            <person name="Yoshinaga Y."/>
            <person name="Zwiers L.-H."/>
            <person name="Turgeon B.G."/>
            <person name="Goodwin S.B."/>
            <person name="Spatafora J.W."/>
            <person name="Crous P.W."/>
            <person name="Grigoriev I.V."/>
        </authorList>
    </citation>
    <scope>NUCLEOTIDE SEQUENCE</scope>
    <source>
        <strain evidence="3">CBS 342.82</strain>
    </source>
</reference>
<name>A0A6J3LV04_9PEZI</name>
<dbReference type="AlphaFoldDB" id="A0A6J3LV04"/>
<feature type="region of interest" description="Disordered" evidence="1">
    <location>
        <begin position="118"/>
        <end position="149"/>
    </location>
</feature>
<reference evidence="3" key="3">
    <citation type="submission" date="2025-08" db="UniProtKB">
        <authorList>
            <consortium name="RefSeq"/>
        </authorList>
    </citation>
    <scope>IDENTIFICATION</scope>
    <source>
        <strain evidence="3">CBS 342.82</strain>
    </source>
</reference>
<feature type="compositionally biased region" description="Basic and acidic residues" evidence="1">
    <location>
        <begin position="123"/>
        <end position="136"/>
    </location>
</feature>
<proteinExistence type="predicted"/>
<organism evidence="3">
    <name type="scientific">Dissoconium aciculare CBS 342.82</name>
    <dbReference type="NCBI Taxonomy" id="1314786"/>
    <lineage>
        <taxon>Eukaryota</taxon>
        <taxon>Fungi</taxon>
        <taxon>Dikarya</taxon>
        <taxon>Ascomycota</taxon>
        <taxon>Pezizomycotina</taxon>
        <taxon>Dothideomycetes</taxon>
        <taxon>Dothideomycetidae</taxon>
        <taxon>Mycosphaerellales</taxon>
        <taxon>Dissoconiaceae</taxon>
        <taxon>Dissoconium</taxon>
    </lineage>
</organism>
<evidence type="ECO:0000313" key="3">
    <source>
        <dbReference type="RefSeq" id="XP_033455498.1"/>
    </source>
</evidence>
<accession>A0A6J3LV04</accession>
<dbReference type="GeneID" id="54363760"/>
<dbReference type="Proteomes" id="UP000504637">
    <property type="component" value="Unplaced"/>
</dbReference>
<keyword evidence="2" id="KW-1185">Reference proteome</keyword>
<dbReference type="RefSeq" id="XP_033455498.1">
    <property type="nucleotide sequence ID" value="XM_033605960.1"/>
</dbReference>
<protein>
    <submittedName>
        <fullName evidence="3">Uncharacterized protein</fullName>
    </submittedName>
</protein>
<evidence type="ECO:0000256" key="1">
    <source>
        <dbReference type="SAM" id="MobiDB-lite"/>
    </source>
</evidence>
<gene>
    <name evidence="3" type="ORF">K489DRAFT_384884</name>
</gene>
<evidence type="ECO:0000313" key="2">
    <source>
        <dbReference type="Proteomes" id="UP000504637"/>
    </source>
</evidence>
<reference evidence="3" key="2">
    <citation type="submission" date="2020-04" db="EMBL/GenBank/DDBJ databases">
        <authorList>
            <consortium name="NCBI Genome Project"/>
        </authorList>
    </citation>
    <scope>NUCLEOTIDE SEQUENCE</scope>
    <source>
        <strain evidence="3">CBS 342.82</strain>
    </source>
</reference>